<name>A0A0N4VJ55_ENTVE</name>
<evidence type="ECO:0000256" key="2">
    <source>
        <dbReference type="ARBA" id="ARBA00022737"/>
    </source>
</evidence>
<dbReference type="WBParaSite" id="EVEC_0001087601-mRNA-1">
    <property type="protein sequence ID" value="EVEC_0001087601-mRNA-1"/>
    <property type="gene ID" value="EVEC_0001087601"/>
</dbReference>
<reference evidence="5" key="1">
    <citation type="submission" date="2017-02" db="UniProtKB">
        <authorList>
            <consortium name="WormBaseParasite"/>
        </authorList>
    </citation>
    <scope>IDENTIFICATION</scope>
</reference>
<dbReference type="Pfam" id="PF13855">
    <property type="entry name" value="LRR_8"/>
    <property type="match status" value="1"/>
</dbReference>
<evidence type="ECO:0000313" key="4">
    <source>
        <dbReference type="Proteomes" id="UP000274131"/>
    </source>
</evidence>
<proteinExistence type="predicted"/>
<reference evidence="3 4" key="2">
    <citation type="submission" date="2018-10" db="EMBL/GenBank/DDBJ databases">
        <authorList>
            <consortium name="Pathogen Informatics"/>
        </authorList>
    </citation>
    <scope>NUCLEOTIDE SEQUENCE [LARGE SCALE GENOMIC DNA]</scope>
</reference>
<dbReference type="SUPFAM" id="SSF52047">
    <property type="entry name" value="RNI-like"/>
    <property type="match status" value="1"/>
</dbReference>
<sequence length="222" mass="24934">MCPFTLPLESFYGYSVVEPATTEREQPNEMAFMAGAGVTQVVQRCESAKVSGNLDLSGCSLTCVPNAVYFILNGFDMHSCNLRSNALKSFPKKVIEKFTKLIGKLYSVILVYSILAEREVFSIEDNAVEEIPEEVAGWKTIRGLNFSKNKLTVFPEALYDLEQLSILDLSKNNITDLDVSRIYESFPMLTQLNLAGNPLQEEVKKQLSNHEKKPKLLKLIIE</sequence>
<evidence type="ECO:0000256" key="1">
    <source>
        <dbReference type="ARBA" id="ARBA00022614"/>
    </source>
</evidence>
<dbReference type="STRING" id="51028.A0A0N4VJ55"/>
<dbReference type="PANTHER" id="PTHR48051:SF1">
    <property type="entry name" value="RAS SUPPRESSOR PROTEIN 1"/>
    <property type="match status" value="1"/>
</dbReference>
<dbReference type="PANTHER" id="PTHR48051">
    <property type="match status" value="1"/>
</dbReference>
<keyword evidence="4" id="KW-1185">Reference proteome</keyword>
<dbReference type="GO" id="GO:0005737">
    <property type="term" value="C:cytoplasm"/>
    <property type="evidence" value="ECO:0007669"/>
    <property type="project" value="TreeGrafter"/>
</dbReference>
<dbReference type="Gene3D" id="3.80.10.10">
    <property type="entry name" value="Ribonuclease Inhibitor"/>
    <property type="match status" value="1"/>
</dbReference>
<dbReference type="InterPro" id="IPR001611">
    <property type="entry name" value="Leu-rich_rpt"/>
</dbReference>
<keyword evidence="2" id="KW-0677">Repeat</keyword>
<evidence type="ECO:0000313" key="3">
    <source>
        <dbReference type="EMBL" id="VDD95450.1"/>
    </source>
</evidence>
<gene>
    <name evidence="3" type="ORF">EVEC_LOCUS10201</name>
</gene>
<dbReference type="Proteomes" id="UP000274131">
    <property type="component" value="Unassembled WGS sequence"/>
</dbReference>
<accession>A0A0N4VJ55</accession>
<evidence type="ECO:0000313" key="5">
    <source>
        <dbReference type="WBParaSite" id="EVEC_0001087601-mRNA-1"/>
    </source>
</evidence>
<dbReference type="PROSITE" id="PS51450">
    <property type="entry name" value="LRR"/>
    <property type="match status" value="1"/>
</dbReference>
<dbReference type="EMBL" id="UXUI01010629">
    <property type="protein sequence ID" value="VDD95450.1"/>
    <property type="molecule type" value="Genomic_DNA"/>
</dbReference>
<protein>
    <submittedName>
        <fullName evidence="5">LRRCT domain-containing protein</fullName>
    </submittedName>
</protein>
<dbReference type="InterPro" id="IPR032675">
    <property type="entry name" value="LRR_dom_sf"/>
</dbReference>
<keyword evidence="1" id="KW-0433">Leucine-rich repeat</keyword>
<dbReference type="AlphaFoldDB" id="A0A0N4VJ55"/>
<organism evidence="5">
    <name type="scientific">Enterobius vermicularis</name>
    <name type="common">Human pinworm</name>
    <dbReference type="NCBI Taxonomy" id="51028"/>
    <lineage>
        <taxon>Eukaryota</taxon>
        <taxon>Metazoa</taxon>
        <taxon>Ecdysozoa</taxon>
        <taxon>Nematoda</taxon>
        <taxon>Chromadorea</taxon>
        <taxon>Rhabditida</taxon>
        <taxon>Spirurina</taxon>
        <taxon>Oxyuridomorpha</taxon>
        <taxon>Oxyuroidea</taxon>
        <taxon>Oxyuridae</taxon>
        <taxon>Enterobius</taxon>
    </lineage>
</organism>
<dbReference type="InterPro" id="IPR050216">
    <property type="entry name" value="LRR_domain-containing"/>
</dbReference>
<dbReference type="OrthoDB" id="1060944at2759"/>